<gene>
    <name evidence="2" type="ORF">Godav_010690</name>
</gene>
<sequence length="258" mass="30131">MAEMANTHIVEIPVDEEHQHKLSSALTTITAIQNHPLMEISQSPGHLLLLKLWQREEDLFNRKIAVKASRLDSIKTQIFQLSCFFLVFHGLFFNVLFTSSVGVRQHHTCKKWWIPSIVSLSTSLVFVFLVQVKLCRYWKVGKQLQRERNDNRALTRCIQELRMKGESFDLSKEPHIGKRMKSSSVEIKWKPLTWCSQYLVTIVIICISALMIGWRMLMEEMIGDEASWSDKPFTSPTDKRSRRLPLIRRRPEISYCTI</sequence>
<keyword evidence="1" id="KW-0812">Transmembrane</keyword>
<dbReference type="Proteomes" id="UP000593561">
    <property type="component" value="Unassembled WGS sequence"/>
</dbReference>
<comment type="caution">
    <text evidence="2">The sequence shown here is derived from an EMBL/GenBank/DDBJ whole genome shotgun (WGS) entry which is preliminary data.</text>
</comment>
<feature type="transmembrane region" description="Helical" evidence="1">
    <location>
        <begin position="198"/>
        <end position="217"/>
    </location>
</feature>
<proteinExistence type="predicted"/>
<dbReference type="EMBL" id="JABFAC010000009">
    <property type="protein sequence ID" value="MBA0625500.1"/>
    <property type="molecule type" value="Genomic_DNA"/>
</dbReference>
<keyword evidence="1" id="KW-1133">Transmembrane helix</keyword>
<keyword evidence="1" id="KW-0472">Membrane</keyword>
<dbReference type="PANTHER" id="PTHR33287:SF3">
    <property type="entry name" value="OS03G0453550 PROTEIN"/>
    <property type="match status" value="1"/>
</dbReference>
<keyword evidence="3" id="KW-1185">Reference proteome</keyword>
<protein>
    <submittedName>
        <fullName evidence="2">Uncharacterized protein</fullName>
    </submittedName>
</protein>
<name>A0A7J8SI63_GOSDV</name>
<feature type="transmembrane region" description="Helical" evidence="1">
    <location>
        <begin position="112"/>
        <end position="132"/>
    </location>
</feature>
<dbReference type="AlphaFoldDB" id="A0A7J8SI63"/>
<evidence type="ECO:0000256" key="1">
    <source>
        <dbReference type="SAM" id="Phobius"/>
    </source>
</evidence>
<evidence type="ECO:0000313" key="3">
    <source>
        <dbReference type="Proteomes" id="UP000593561"/>
    </source>
</evidence>
<feature type="transmembrane region" description="Helical" evidence="1">
    <location>
        <begin position="78"/>
        <end position="97"/>
    </location>
</feature>
<dbReference type="PANTHER" id="PTHR33287">
    <property type="entry name" value="OS03G0453550 PROTEIN"/>
    <property type="match status" value="1"/>
</dbReference>
<evidence type="ECO:0000313" key="2">
    <source>
        <dbReference type="EMBL" id="MBA0625500.1"/>
    </source>
</evidence>
<reference evidence="2 3" key="1">
    <citation type="journal article" date="2019" name="Genome Biol. Evol.">
        <title>Insights into the evolution of the New World diploid cottons (Gossypium, subgenus Houzingenia) based on genome sequencing.</title>
        <authorList>
            <person name="Grover C.E."/>
            <person name="Arick M.A. 2nd"/>
            <person name="Thrash A."/>
            <person name="Conover J.L."/>
            <person name="Sanders W.S."/>
            <person name="Peterson D.G."/>
            <person name="Frelichowski J.E."/>
            <person name="Scheffler J.A."/>
            <person name="Scheffler B.E."/>
            <person name="Wendel J.F."/>
        </authorList>
    </citation>
    <scope>NUCLEOTIDE SEQUENCE [LARGE SCALE GENOMIC DNA]</scope>
    <source>
        <strain evidence="2">27</strain>
        <tissue evidence="2">Leaf</tissue>
    </source>
</reference>
<organism evidence="2 3">
    <name type="scientific">Gossypium davidsonii</name>
    <name type="common">Davidson's cotton</name>
    <name type="synonym">Gossypium klotzschianum subsp. davidsonii</name>
    <dbReference type="NCBI Taxonomy" id="34287"/>
    <lineage>
        <taxon>Eukaryota</taxon>
        <taxon>Viridiplantae</taxon>
        <taxon>Streptophyta</taxon>
        <taxon>Embryophyta</taxon>
        <taxon>Tracheophyta</taxon>
        <taxon>Spermatophyta</taxon>
        <taxon>Magnoliopsida</taxon>
        <taxon>eudicotyledons</taxon>
        <taxon>Gunneridae</taxon>
        <taxon>Pentapetalae</taxon>
        <taxon>rosids</taxon>
        <taxon>malvids</taxon>
        <taxon>Malvales</taxon>
        <taxon>Malvaceae</taxon>
        <taxon>Malvoideae</taxon>
        <taxon>Gossypium</taxon>
    </lineage>
</organism>
<accession>A0A7J8SI63</accession>